<evidence type="ECO:0000313" key="3">
    <source>
        <dbReference type="Proteomes" id="UP000824160"/>
    </source>
</evidence>
<dbReference type="Pfam" id="PF01547">
    <property type="entry name" value="SBP_bac_1"/>
    <property type="match status" value="1"/>
</dbReference>
<dbReference type="PROSITE" id="PS51257">
    <property type="entry name" value="PROKAR_LIPOPROTEIN"/>
    <property type="match status" value="1"/>
</dbReference>
<feature type="chain" id="PRO_5039434716" evidence="1">
    <location>
        <begin position="20"/>
        <end position="586"/>
    </location>
</feature>
<dbReference type="EMBL" id="DVLW01000099">
    <property type="protein sequence ID" value="HIT94260.1"/>
    <property type="molecule type" value="Genomic_DNA"/>
</dbReference>
<protein>
    <submittedName>
        <fullName evidence="2">Extracellular solute-binding protein</fullName>
    </submittedName>
</protein>
<dbReference type="InterPro" id="IPR006059">
    <property type="entry name" value="SBP"/>
</dbReference>
<dbReference type="PANTHER" id="PTHR43649:SF12">
    <property type="entry name" value="DIACETYLCHITOBIOSE BINDING PROTEIN DASA"/>
    <property type="match status" value="1"/>
</dbReference>
<feature type="signal peptide" evidence="1">
    <location>
        <begin position="1"/>
        <end position="19"/>
    </location>
</feature>
<dbReference type="AlphaFoldDB" id="A0A9D1H5U0"/>
<reference evidence="2" key="1">
    <citation type="submission" date="2020-10" db="EMBL/GenBank/DDBJ databases">
        <authorList>
            <person name="Gilroy R."/>
        </authorList>
    </citation>
    <scope>NUCLEOTIDE SEQUENCE</scope>
    <source>
        <strain evidence="2">ChiBcec7-5410</strain>
    </source>
</reference>
<dbReference type="PANTHER" id="PTHR43649">
    <property type="entry name" value="ARABINOSE-BINDING PROTEIN-RELATED"/>
    <property type="match status" value="1"/>
</dbReference>
<gene>
    <name evidence="2" type="ORF">IAC43_03675</name>
</gene>
<dbReference type="SUPFAM" id="SSF53850">
    <property type="entry name" value="Periplasmic binding protein-like II"/>
    <property type="match status" value="1"/>
</dbReference>
<dbReference type="InterPro" id="IPR050490">
    <property type="entry name" value="Bact_solute-bd_prot1"/>
</dbReference>
<proteinExistence type="predicted"/>
<accession>A0A9D1H5U0</accession>
<comment type="caution">
    <text evidence="2">The sequence shown here is derived from an EMBL/GenBank/DDBJ whole genome shotgun (WGS) entry which is preliminary data.</text>
</comment>
<dbReference type="Gene3D" id="3.40.190.10">
    <property type="entry name" value="Periplasmic binding protein-like II"/>
    <property type="match status" value="2"/>
</dbReference>
<evidence type="ECO:0000256" key="1">
    <source>
        <dbReference type="SAM" id="SignalP"/>
    </source>
</evidence>
<dbReference type="Proteomes" id="UP000824160">
    <property type="component" value="Unassembled WGS sequence"/>
</dbReference>
<evidence type="ECO:0000313" key="2">
    <source>
        <dbReference type="EMBL" id="HIT94260.1"/>
    </source>
</evidence>
<organism evidence="2 3">
    <name type="scientific">Candidatus Faecivivens stercoripullorum</name>
    <dbReference type="NCBI Taxonomy" id="2840805"/>
    <lineage>
        <taxon>Bacteria</taxon>
        <taxon>Bacillati</taxon>
        <taxon>Bacillota</taxon>
        <taxon>Clostridia</taxon>
        <taxon>Eubacteriales</taxon>
        <taxon>Oscillospiraceae</taxon>
        <taxon>Oscillospiraceae incertae sedis</taxon>
        <taxon>Candidatus Faecivivens</taxon>
    </lineage>
</organism>
<sequence length="586" mass="64796">MKFKKNLALVLAMSMLATAALSGCGNSGDNSADTIDATQADYLNLDGTLPIIKDAAAFEEANGGKLSMMIINDAARTVEVKDLAMVQRWKEDTGIEFDWQVIAADGAAEKLSLTLTAGDELPDAFWNFIGGLSGQYAVQYAEQDVFIPTQDLINEYCPTLVQILEDNPQYQKEIVTPDGNMYGFPYIEQMKGLVMTSGPLLINQNWLDQVGMDLPTTVDEFTDILYAFKEAGDLNGNGEADEIPALTMFGPEEIDQFGSYNMFYRFTGCFGQADSYCYGNYLADHLAVIDGKITFTGMNESIRKTADYFHQLYADGLLNVNCFESTSTTNYTNSELIQTEAKAGVVGVWTDMQITDNNVRHEYVAVPQLTGEDGGLSGFPLNYSEMQDTSDTCITTECKFPEVIACFVEYLISDPSLSVQSNWGAVGYNYYEDENGMLCFNLDENGDIIPVEPYTSFGDMRTNTTPARGSMIVLDEYYDTVCQYTYDAVNLLEFQKVNGKEEQLSRGTNVPKLLMTVEENQRLNQIQPVISDIVDRYVATSVQNGTDDASWDQYLADLKAAGVDELVQIFQTAYDRVSGTGSTDAE</sequence>
<keyword evidence="1" id="KW-0732">Signal</keyword>
<reference evidence="2" key="2">
    <citation type="journal article" date="2021" name="PeerJ">
        <title>Extensive microbial diversity within the chicken gut microbiome revealed by metagenomics and culture.</title>
        <authorList>
            <person name="Gilroy R."/>
            <person name="Ravi A."/>
            <person name="Getino M."/>
            <person name="Pursley I."/>
            <person name="Horton D.L."/>
            <person name="Alikhan N.F."/>
            <person name="Baker D."/>
            <person name="Gharbi K."/>
            <person name="Hall N."/>
            <person name="Watson M."/>
            <person name="Adriaenssens E.M."/>
            <person name="Foster-Nyarko E."/>
            <person name="Jarju S."/>
            <person name="Secka A."/>
            <person name="Antonio M."/>
            <person name="Oren A."/>
            <person name="Chaudhuri R.R."/>
            <person name="La Ragione R."/>
            <person name="Hildebrand F."/>
            <person name="Pallen M.J."/>
        </authorList>
    </citation>
    <scope>NUCLEOTIDE SEQUENCE</scope>
    <source>
        <strain evidence="2">ChiBcec7-5410</strain>
    </source>
</reference>
<name>A0A9D1H5U0_9FIRM</name>